<dbReference type="SUPFAM" id="SSF54534">
    <property type="entry name" value="FKBP-like"/>
    <property type="match status" value="1"/>
</dbReference>
<dbReference type="InterPro" id="IPR018151">
    <property type="entry name" value="TF_GreA/GreB_CS"/>
</dbReference>
<comment type="similarity">
    <text evidence="4">Belongs to the GreA/GreB family. GreB subfamily.</text>
</comment>
<dbReference type="InterPro" id="IPR023459">
    <property type="entry name" value="Tscrpt_elong_fac_GreA/B_fam"/>
</dbReference>
<organism evidence="7 8">
    <name type="scientific">Marinobacterium maritimum</name>
    <dbReference type="NCBI Taxonomy" id="500162"/>
    <lineage>
        <taxon>Bacteria</taxon>
        <taxon>Pseudomonadati</taxon>
        <taxon>Pseudomonadota</taxon>
        <taxon>Gammaproteobacteria</taxon>
        <taxon>Oceanospirillales</taxon>
        <taxon>Oceanospirillaceae</taxon>
        <taxon>Marinobacterium</taxon>
    </lineage>
</organism>
<dbReference type="NCBIfam" id="NF002506">
    <property type="entry name" value="PRK01885.1"/>
    <property type="match status" value="1"/>
</dbReference>
<sequence>MGRWRPPQPKSSPYITQEGYERLNEELKYLWKVKRPEVTQAVKEAAAQGDRSENAEYIYGKKQLREIDRRVRYLSKRLEHIKVVDRAPDDTSRVFFGAWVTLADEEDNKRRYRIVGADEIEPSKGYISIDAPLARQLLKKQVGDEVWLPRSDADELWLEIIAIEY</sequence>
<dbReference type="NCBIfam" id="TIGR01461">
    <property type="entry name" value="greB"/>
    <property type="match status" value="1"/>
</dbReference>
<dbReference type="PROSITE" id="PS00829">
    <property type="entry name" value="GREAB_1"/>
    <property type="match status" value="1"/>
</dbReference>
<evidence type="ECO:0000313" key="7">
    <source>
        <dbReference type="EMBL" id="GAA0694830.1"/>
    </source>
</evidence>
<dbReference type="Gene3D" id="1.10.287.180">
    <property type="entry name" value="Transcription elongation factor, GreA/GreB, N-terminal domain"/>
    <property type="match status" value="1"/>
</dbReference>
<evidence type="ECO:0000256" key="2">
    <source>
        <dbReference type="ARBA" id="ARBA00023125"/>
    </source>
</evidence>
<evidence type="ECO:0000313" key="8">
    <source>
        <dbReference type="Proteomes" id="UP001499915"/>
    </source>
</evidence>
<keyword evidence="8" id="KW-1185">Reference proteome</keyword>
<keyword evidence="2 4" id="KW-0238">DNA-binding</keyword>
<gene>
    <name evidence="4 7" type="primary">greB</name>
    <name evidence="7" type="ORF">GCM10009104_22950</name>
</gene>
<dbReference type="SUPFAM" id="SSF46557">
    <property type="entry name" value="GreA transcript cleavage protein, N-terminal domain"/>
    <property type="match status" value="1"/>
</dbReference>
<feature type="domain" description="Transcription elongation factor GreA/GreB C-terminal" evidence="5">
    <location>
        <begin position="91"/>
        <end position="165"/>
    </location>
</feature>
<comment type="function">
    <text evidence="4">Necessary for efficient RNA polymerase transcription elongation past template-encoded arresting sites. The arresting sites in DNA have the property of trapping a certain fraction of elongating RNA polymerases that pass through, resulting in locked ternary complexes. Cleavage of the nascent transcript by cleavage factors such as GreA or GreB allows the resumption of elongation from the new 3'terminus. GreB releases sequences of up to 9 nucleotides in length.</text>
</comment>
<feature type="domain" description="Transcription elongation factor GreA/GreB N-terminal" evidence="6">
    <location>
        <begin position="14"/>
        <end position="83"/>
    </location>
</feature>
<evidence type="ECO:0000256" key="3">
    <source>
        <dbReference type="ARBA" id="ARBA00023163"/>
    </source>
</evidence>
<dbReference type="InterPro" id="IPR028624">
    <property type="entry name" value="Tscrpt_elong_fac_GreA/B"/>
</dbReference>
<dbReference type="Gene3D" id="3.10.50.30">
    <property type="entry name" value="Transcription elongation factor, GreA/GreB, C-terminal domain"/>
    <property type="match status" value="1"/>
</dbReference>
<evidence type="ECO:0000256" key="4">
    <source>
        <dbReference type="HAMAP-Rule" id="MF_00930"/>
    </source>
</evidence>
<dbReference type="Proteomes" id="UP001499915">
    <property type="component" value="Unassembled WGS sequence"/>
</dbReference>
<dbReference type="Pfam" id="PF01272">
    <property type="entry name" value="GreA_GreB"/>
    <property type="match status" value="1"/>
</dbReference>
<dbReference type="EMBL" id="BAAAET010000003">
    <property type="protein sequence ID" value="GAA0694830.1"/>
    <property type="molecule type" value="Genomic_DNA"/>
</dbReference>
<dbReference type="InterPro" id="IPR036953">
    <property type="entry name" value="GreA/GreB_C_sf"/>
</dbReference>
<dbReference type="HAMAP" id="MF_00930">
    <property type="entry name" value="GreB"/>
    <property type="match status" value="1"/>
</dbReference>
<dbReference type="PIRSF" id="PIRSF006092">
    <property type="entry name" value="GreA_GreB"/>
    <property type="match status" value="1"/>
</dbReference>
<evidence type="ECO:0000256" key="1">
    <source>
        <dbReference type="ARBA" id="ARBA00023015"/>
    </source>
</evidence>
<dbReference type="GO" id="GO:0003746">
    <property type="term" value="F:translation elongation factor activity"/>
    <property type="evidence" value="ECO:0007669"/>
    <property type="project" value="UniProtKB-KW"/>
</dbReference>
<keyword evidence="7" id="KW-0648">Protein biosynthesis</keyword>
<evidence type="ECO:0000259" key="5">
    <source>
        <dbReference type="Pfam" id="PF01272"/>
    </source>
</evidence>
<keyword evidence="3 4" id="KW-0804">Transcription</keyword>
<dbReference type="InterPro" id="IPR036805">
    <property type="entry name" value="Tscrpt_elong_fac_GreA/B_N_sf"/>
</dbReference>
<protein>
    <recommendedName>
        <fullName evidence="4">Transcription elongation factor GreB</fullName>
    </recommendedName>
    <alternativeName>
        <fullName evidence="4">Transcript cleavage factor GreB</fullName>
    </alternativeName>
</protein>
<accession>A0ABP3TEG4</accession>
<keyword evidence="1 4" id="KW-0805">Transcription regulation</keyword>
<proteinExistence type="inferred from homology"/>
<dbReference type="InterPro" id="IPR022691">
    <property type="entry name" value="Tscrpt_elong_fac_GreA/B_N"/>
</dbReference>
<dbReference type="InterPro" id="IPR001437">
    <property type="entry name" value="Tscrpt_elong_fac_GreA/B_C"/>
</dbReference>
<evidence type="ECO:0000259" key="6">
    <source>
        <dbReference type="Pfam" id="PF03449"/>
    </source>
</evidence>
<dbReference type="HAMAP" id="MF_00105">
    <property type="entry name" value="GreA_GreB"/>
    <property type="match status" value="1"/>
</dbReference>
<keyword evidence="7" id="KW-0251">Elongation factor</keyword>
<comment type="caution">
    <text evidence="7">The sequence shown here is derived from an EMBL/GenBank/DDBJ whole genome shotgun (WGS) entry which is preliminary data.</text>
</comment>
<dbReference type="Pfam" id="PF03449">
    <property type="entry name" value="GreA_GreB_N"/>
    <property type="match status" value="1"/>
</dbReference>
<dbReference type="PANTHER" id="PTHR30437">
    <property type="entry name" value="TRANSCRIPTION ELONGATION FACTOR GREA"/>
    <property type="match status" value="1"/>
</dbReference>
<name>A0ABP3TEG4_9GAMM</name>
<reference evidence="8" key="1">
    <citation type="journal article" date="2019" name="Int. J. Syst. Evol. Microbiol.">
        <title>The Global Catalogue of Microorganisms (GCM) 10K type strain sequencing project: providing services to taxonomists for standard genome sequencing and annotation.</title>
        <authorList>
            <consortium name="The Broad Institute Genomics Platform"/>
            <consortium name="The Broad Institute Genome Sequencing Center for Infectious Disease"/>
            <person name="Wu L."/>
            <person name="Ma J."/>
        </authorList>
    </citation>
    <scope>NUCLEOTIDE SEQUENCE [LARGE SCALE GENOMIC DNA]</scope>
    <source>
        <strain evidence="8">JCM 15134</strain>
    </source>
</reference>
<dbReference type="RefSeq" id="WP_343806055.1">
    <property type="nucleotide sequence ID" value="NZ_BAAAET010000003.1"/>
</dbReference>
<dbReference type="PANTHER" id="PTHR30437:SF6">
    <property type="entry name" value="TRANSCRIPTION ELONGATION FACTOR GREB"/>
    <property type="match status" value="1"/>
</dbReference>
<dbReference type="InterPro" id="IPR006358">
    <property type="entry name" value="Tscrpt_elong_fac_GreB"/>
</dbReference>